<dbReference type="PROSITE" id="PS51318">
    <property type="entry name" value="TAT"/>
    <property type="match status" value="1"/>
</dbReference>
<reference evidence="2" key="1">
    <citation type="submission" date="2023-07" db="EMBL/GenBank/DDBJ databases">
        <title>Ancylobacter moscoviensis sp. nov., facultatively methylotrophic bacteria from activated sludge and the reclassification of Starkeya novella (Starkey 1934) Kelly et al. 2000 as Ancylobacter novellus comb. nov., Starkeya koreensis Im et al. 2006 as Ancylobacter koreensis comb.nov., Angulomicrobium tetraedrale Vasil'eva et al. 1986 as Ancylobacter tetraedralis comb. nov., Angulomicrobium amanitiforme Fritz et al. 2004 as Ancylobacter amanitiformis comb. nov. and Methylorhabdus multivorans Doronina et al. 1996 as Ancylobacter multivorans comb. nov. and emended description of the genus Ancylobacter.</title>
        <authorList>
            <person name="Doronina N."/>
            <person name="Chemodurova A."/>
            <person name="Grouzdev D."/>
            <person name="Koziaeva V."/>
            <person name="Shi W."/>
            <person name="Wu L."/>
            <person name="Kaparullina E."/>
        </authorList>
    </citation>
    <scope>NUCLEOTIDE SEQUENCE [LARGE SCALE GENOMIC DNA]</scope>
    <source>
        <strain evidence="2">Jip08</strain>
    </source>
</reference>
<organism evidence="1 2">
    <name type="scientific">Ancylobacter koreensis</name>
    <dbReference type="NCBI Taxonomy" id="266121"/>
    <lineage>
        <taxon>Bacteria</taxon>
        <taxon>Pseudomonadati</taxon>
        <taxon>Pseudomonadota</taxon>
        <taxon>Alphaproteobacteria</taxon>
        <taxon>Hyphomicrobiales</taxon>
        <taxon>Xanthobacteraceae</taxon>
        <taxon>Ancylobacter</taxon>
    </lineage>
</organism>
<proteinExistence type="predicted"/>
<name>A0ABT0DQS2_9HYPH</name>
<evidence type="ECO:0000313" key="2">
    <source>
        <dbReference type="Proteomes" id="UP001202867"/>
    </source>
</evidence>
<dbReference type="RefSeq" id="WP_247202133.1">
    <property type="nucleotide sequence ID" value="NZ_JALKCG010000008.1"/>
</dbReference>
<dbReference type="EMBL" id="JALKCG010000008">
    <property type="protein sequence ID" value="MCK0209628.1"/>
    <property type="molecule type" value="Genomic_DNA"/>
</dbReference>
<sequence length="121" mass="12930">MIERRLFLKLAASSLGTLAVGAPASARSWEAHFASASWARLGARVRLELPSAELAVLDEEGNLLLRRFGSVRAGLAGVVGEELELRLADDFRSGRVTRVGGVSFARTEVVLFLLAARPGQA</sequence>
<gene>
    <name evidence="1" type="ORF">MWN33_16470</name>
</gene>
<dbReference type="InterPro" id="IPR006311">
    <property type="entry name" value="TAT_signal"/>
</dbReference>
<comment type="caution">
    <text evidence="1">The sequence shown here is derived from an EMBL/GenBank/DDBJ whole genome shotgun (WGS) entry which is preliminary data.</text>
</comment>
<keyword evidence="2" id="KW-1185">Reference proteome</keyword>
<protein>
    <submittedName>
        <fullName evidence="1">Uncharacterized protein</fullName>
    </submittedName>
</protein>
<dbReference type="Proteomes" id="UP001202867">
    <property type="component" value="Unassembled WGS sequence"/>
</dbReference>
<accession>A0ABT0DQS2</accession>
<evidence type="ECO:0000313" key="1">
    <source>
        <dbReference type="EMBL" id="MCK0209628.1"/>
    </source>
</evidence>